<accession>A0A7J8TI37</accession>
<dbReference type="AlphaFoldDB" id="A0A7J8TI37"/>
<protein>
    <submittedName>
        <fullName evidence="1">Uncharacterized protein</fullName>
    </submittedName>
</protein>
<dbReference type="Proteomes" id="UP000593561">
    <property type="component" value="Unassembled WGS sequence"/>
</dbReference>
<gene>
    <name evidence="1" type="ORF">Godav_026053</name>
</gene>
<evidence type="ECO:0000313" key="1">
    <source>
        <dbReference type="EMBL" id="MBA0637827.1"/>
    </source>
</evidence>
<sequence>MRIIGSSHFQNDAQEFIRKFMSSPLYVVGRFFLLFSHRMVNLIRLVILQLNLSLNTFQTQANLFRKPLMLLVRLTVRKESTCLYKISITSKTNYMK</sequence>
<organism evidence="1 2">
    <name type="scientific">Gossypium davidsonii</name>
    <name type="common">Davidson's cotton</name>
    <name type="synonym">Gossypium klotzschianum subsp. davidsonii</name>
    <dbReference type="NCBI Taxonomy" id="34287"/>
    <lineage>
        <taxon>Eukaryota</taxon>
        <taxon>Viridiplantae</taxon>
        <taxon>Streptophyta</taxon>
        <taxon>Embryophyta</taxon>
        <taxon>Tracheophyta</taxon>
        <taxon>Spermatophyta</taxon>
        <taxon>Magnoliopsida</taxon>
        <taxon>eudicotyledons</taxon>
        <taxon>Gunneridae</taxon>
        <taxon>Pentapetalae</taxon>
        <taxon>rosids</taxon>
        <taxon>malvids</taxon>
        <taxon>Malvales</taxon>
        <taxon>Malvaceae</taxon>
        <taxon>Malvoideae</taxon>
        <taxon>Gossypium</taxon>
    </lineage>
</organism>
<proteinExistence type="predicted"/>
<comment type="caution">
    <text evidence="1">The sequence shown here is derived from an EMBL/GenBank/DDBJ whole genome shotgun (WGS) entry which is preliminary data.</text>
</comment>
<reference evidence="1 2" key="1">
    <citation type="journal article" date="2019" name="Genome Biol. Evol.">
        <title>Insights into the evolution of the New World diploid cottons (Gossypium, subgenus Houzingenia) based on genome sequencing.</title>
        <authorList>
            <person name="Grover C.E."/>
            <person name="Arick M.A. 2nd"/>
            <person name="Thrash A."/>
            <person name="Conover J.L."/>
            <person name="Sanders W.S."/>
            <person name="Peterson D.G."/>
            <person name="Frelichowski J.E."/>
            <person name="Scheffler J.A."/>
            <person name="Scheffler B.E."/>
            <person name="Wendel J.F."/>
        </authorList>
    </citation>
    <scope>NUCLEOTIDE SEQUENCE [LARGE SCALE GENOMIC DNA]</scope>
    <source>
        <strain evidence="1">27</strain>
        <tissue evidence="1">Leaf</tissue>
    </source>
</reference>
<dbReference type="EMBL" id="JABFAC010249204">
    <property type="protein sequence ID" value="MBA0637827.1"/>
    <property type="molecule type" value="Genomic_DNA"/>
</dbReference>
<keyword evidence="2" id="KW-1185">Reference proteome</keyword>
<name>A0A7J8TI37_GOSDV</name>
<evidence type="ECO:0000313" key="2">
    <source>
        <dbReference type="Proteomes" id="UP000593561"/>
    </source>
</evidence>